<dbReference type="AlphaFoldDB" id="A0A409W7D8"/>
<sequence>MSATRSMQPIQDVLRTSLEQMDAADELHNIHSLIGRPSPNTTFVNPVGFAPQDSTLSYAEYLLTLLRPDTKAHPEHSAYALEFDRQIEVIRNIQASMARGDDAGFLLVDDDGEPGVRFRRMVFDKRPQNMSERDAIRLLRNWTVPNRFLEQQRSMEGIFIPRSLVVFDTDGVQLEPDKIESAMAGKLVRVHFSLRCLYLARDHANGVDLFLALIKKIQILP</sequence>
<comment type="caution">
    <text evidence="1">The sequence shown here is derived from an EMBL/GenBank/DDBJ whole genome shotgun (WGS) entry which is preliminary data.</text>
</comment>
<dbReference type="EMBL" id="NHTK01005752">
    <property type="protein sequence ID" value="PPQ74450.1"/>
    <property type="molecule type" value="Genomic_DNA"/>
</dbReference>
<reference evidence="1 2" key="1">
    <citation type="journal article" date="2018" name="Evol. Lett.">
        <title>Horizontal gene cluster transfer increased hallucinogenic mushroom diversity.</title>
        <authorList>
            <person name="Reynolds H.T."/>
            <person name="Vijayakumar V."/>
            <person name="Gluck-Thaler E."/>
            <person name="Korotkin H.B."/>
            <person name="Matheny P.B."/>
            <person name="Slot J.C."/>
        </authorList>
    </citation>
    <scope>NUCLEOTIDE SEQUENCE [LARGE SCALE GENOMIC DNA]</scope>
    <source>
        <strain evidence="1 2">2629</strain>
    </source>
</reference>
<dbReference type="OrthoDB" id="3102815at2759"/>
<accession>A0A409W7D8</accession>
<evidence type="ECO:0000313" key="2">
    <source>
        <dbReference type="Proteomes" id="UP000284842"/>
    </source>
</evidence>
<evidence type="ECO:0000313" key="1">
    <source>
        <dbReference type="EMBL" id="PPQ74450.1"/>
    </source>
</evidence>
<dbReference type="Proteomes" id="UP000284842">
    <property type="component" value="Unassembled WGS sequence"/>
</dbReference>
<organism evidence="1 2">
    <name type="scientific">Panaeolus cyanescens</name>
    <dbReference type="NCBI Taxonomy" id="181874"/>
    <lineage>
        <taxon>Eukaryota</taxon>
        <taxon>Fungi</taxon>
        <taxon>Dikarya</taxon>
        <taxon>Basidiomycota</taxon>
        <taxon>Agaricomycotina</taxon>
        <taxon>Agaricomycetes</taxon>
        <taxon>Agaricomycetidae</taxon>
        <taxon>Agaricales</taxon>
        <taxon>Agaricineae</taxon>
        <taxon>Galeropsidaceae</taxon>
        <taxon>Panaeolus</taxon>
    </lineage>
</organism>
<name>A0A409W7D8_9AGAR</name>
<gene>
    <name evidence="1" type="ORF">CVT24_000038</name>
</gene>
<keyword evidence="2" id="KW-1185">Reference proteome</keyword>
<dbReference type="InParanoid" id="A0A409W7D8"/>
<proteinExistence type="predicted"/>
<protein>
    <submittedName>
        <fullName evidence="1">Uncharacterized protein</fullName>
    </submittedName>
</protein>